<name>A0A1T5HXE4_9GAMM</name>
<reference evidence="1 2" key="1">
    <citation type="submission" date="2017-02" db="EMBL/GenBank/DDBJ databases">
        <authorList>
            <person name="Peterson S.W."/>
        </authorList>
    </citation>
    <scope>NUCLEOTIDE SEQUENCE [LARGE SCALE GENOMIC DNA]</scope>
    <source>
        <strain evidence="2">type strain: NCCB 100098</strain>
    </source>
</reference>
<gene>
    <name evidence="1" type="ORF">CZ809_00938</name>
</gene>
<dbReference type="RefSeq" id="WP_065167605.1">
    <property type="nucleotide sequence ID" value="NZ_FUZI01000001.1"/>
</dbReference>
<sequence>MNYLAAFINKDGDFVRDNETAEVMNLSLGEFERRVLAIESAKISLQCEFEINGVLVKGNNQGGFLVCDTQEFAQL</sequence>
<accession>A0A1T5HXE4</accession>
<organism evidence="1 2">
    <name type="scientific">Photobacterium piscicola</name>
    <dbReference type="NCBI Taxonomy" id="1378299"/>
    <lineage>
        <taxon>Bacteria</taxon>
        <taxon>Pseudomonadati</taxon>
        <taxon>Pseudomonadota</taxon>
        <taxon>Gammaproteobacteria</taxon>
        <taxon>Vibrionales</taxon>
        <taxon>Vibrionaceae</taxon>
        <taxon>Photobacterium</taxon>
    </lineage>
</organism>
<proteinExistence type="predicted"/>
<dbReference type="OrthoDB" id="5896142at2"/>
<dbReference type="Proteomes" id="UP000189966">
    <property type="component" value="Unassembled WGS sequence"/>
</dbReference>
<dbReference type="EMBL" id="FUZI01000001">
    <property type="protein sequence ID" value="SKC31460.1"/>
    <property type="molecule type" value="Genomic_DNA"/>
</dbReference>
<protein>
    <submittedName>
        <fullName evidence="1">Uncharacterized protein</fullName>
    </submittedName>
</protein>
<dbReference type="AlphaFoldDB" id="A0A1T5HXE4"/>
<evidence type="ECO:0000313" key="2">
    <source>
        <dbReference type="Proteomes" id="UP000189966"/>
    </source>
</evidence>
<evidence type="ECO:0000313" key="1">
    <source>
        <dbReference type="EMBL" id="SKC31460.1"/>
    </source>
</evidence>